<dbReference type="OMA" id="MRVYQDQ"/>
<dbReference type="InterPro" id="IPR009604">
    <property type="entry name" value="LsmAD_domain"/>
</dbReference>
<gene>
    <name evidence="5" type="ORF">HERILL_LOCUS15078</name>
</gene>
<feature type="compositionally biased region" description="Low complexity" evidence="3">
    <location>
        <begin position="533"/>
        <end position="544"/>
    </location>
</feature>
<evidence type="ECO:0000256" key="1">
    <source>
        <dbReference type="ARBA" id="ARBA00007503"/>
    </source>
</evidence>
<dbReference type="OrthoDB" id="2275718at2759"/>
<feature type="compositionally biased region" description="Polar residues" evidence="3">
    <location>
        <begin position="246"/>
        <end position="269"/>
    </location>
</feature>
<dbReference type="FunCoup" id="A0A7R8V4J2">
    <property type="interactions" value="1524"/>
</dbReference>
<feature type="compositionally biased region" description="Low complexity" evidence="3">
    <location>
        <begin position="296"/>
        <end position="322"/>
    </location>
</feature>
<dbReference type="InterPro" id="IPR025852">
    <property type="entry name" value="SM_dom_ATX"/>
</dbReference>
<dbReference type="InParanoid" id="A0A7R8V4J2"/>
<feature type="compositionally biased region" description="Low complexity" evidence="3">
    <location>
        <begin position="832"/>
        <end position="845"/>
    </location>
</feature>
<dbReference type="GO" id="GO:0034063">
    <property type="term" value="P:stress granule assembly"/>
    <property type="evidence" value="ECO:0007669"/>
    <property type="project" value="TreeGrafter"/>
</dbReference>
<dbReference type="SMART" id="SM01272">
    <property type="entry name" value="LsmAD"/>
    <property type="match status" value="1"/>
</dbReference>
<feature type="compositionally biased region" description="Polar residues" evidence="3">
    <location>
        <begin position="426"/>
        <end position="443"/>
    </location>
</feature>
<feature type="region of interest" description="Disordered" evidence="3">
    <location>
        <begin position="815"/>
        <end position="855"/>
    </location>
</feature>
<dbReference type="Pfam" id="PF14438">
    <property type="entry name" value="SM-ATX"/>
    <property type="match status" value="1"/>
</dbReference>
<feature type="coiled-coil region" evidence="2">
    <location>
        <begin position="196"/>
        <end position="226"/>
    </location>
</feature>
<dbReference type="Proteomes" id="UP000594454">
    <property type="component" value="Chromosome 6"/>
</dbReference>
<keyword evidence="6" id="KW-1185">Reference proteome</keyword>
<dbReference type="GO" id="GO:0003729">
    <property type="term" value="F:mRNA binding"/>
    <property type="evidence" value="ECO:0007669"/>
    <property type="project" value="TreeGrafter"/>
</dbReference>
<reference evidence="5 6" key="1">
    <citation type="submission" date="2020-11" db="EMBL/GenBank/DDBJ databases">
        <authorList>
            <person name="Wallbank WR R."/>
            <person name="Pardo Diaz C."/>
            <person name="Kozak K."/>
            <person name="Martin S."/>
            <person name="Jiggins C."/>
            <person name="Moest M."/>
            <person name="Warren A I."/>
            <person name="Generalovic N T."/>
            <person name="Byers J.R.P. K."/>
            <person name="Montejo-Kovacevich G."/>
            <person name="Yen C E."/>
        </authorList>
    </citation>
    <scope>NUCLEOTIDE SEQUENCE [LARGE SCALE GENOMIC DNA]</scope>
</reference>
<keyword evidence="2" id="KW-0175">Coiled coil</keyword>
<feature type="region of interest" description="Disordered" evidence="3">
    <location>
        <begin position="484"/>
        <end position="721"/>
    </location>
</feature>
<dbReference type="PANTHER" id="PTHR12854">
    <property type="entry name" value="ATAXIN 2-RELATED"/>
    <property type="match status" value="1"/>
</dbReference>
<feature type="compositionally biased region" description="Pro residues" evidence="3">
    <location>
        <begin position="545"/>
        <end position="555"/>
    </location>
</feature>
<protein>
    <recommendedName>
        <fullName evidence="4">LsmAD domain-containing protein</fullName>
    </recommendedName>
</protein>
<evidence type="ECO:0000256" key="3">
    <source>
        <dbReference type="SAM" id="MobiDB-lite"/>
    </source>
</evidence>
<proteinExistence type="inferred from homology"/>
<dbReference type="InterPro" id="IPR045117">
    <property type="entry name" value="ATXN2-like"/>
</dbReference>
<accession>A0A7R8V4J2</accession>
<feature type="compositionally biased region" description="Pro residues" evidence="3">
    <location>
        <begin position="694"/>
        <end position="708"/>
    </location>
</feature>
<dbReference type="GO" id="GO:0010494">
    <property type="term" value="C:cytoplasmic stress granule"/>
    <property type="evidence" value="ECO:0007669"/>
    <property type="project" value="TreeGrafter"/>
</dbReference>
<dbReference type="Pfam" id="PF06741">
    <property type="entry name" value="LsmAD"/>
    <property type="match status" value="1"/>
</dbReference>
<comment type="similarity">
    <text evidence="1">Belongs to the ataxin-2 family.</text>
</comment>
<feature type="compositionally biased region" description="Low complexity" evidence="3">
    <location>
        <begin position="612"/>
        <end position="664"/>
    </location>
</feature>
<evidence type="ECO:0000313" key="5">
    <source>
        <dbReference type="EMBL" id="CAD7092741.1"/>
    </source>
</evidence>
<feature type="region of interest" description="Disordered" evidence="3">
    <location>
        <begin position="229"/>
        <end position="468"/>
    </location>
</feature>
<dbReference type="EMBL" id="LR899014">
    <property type="protein sequence ID" value="CAD7092741.1"/>
    <property type="molecule type" value="Genomic_DNA"/>
</dbReference>
<dbReference type="AlphaFoldDB" id="A0A7R8V4J2"/>
<name>A0A7R8V4J2_HERIL</name>
<feature type="compositionally biased region" description="Pro residues" evidence="3">
    <location>
        <begin position="450"/>
        <end position="459"/>
    </location>
</feature>
<organism evidence="5 6">
    <name type="scientific">Hermetia illucens</name>
    <name type="common">Black soldier fly</name>
    <dbReference type="NCBI Taxonomy" id="343691"/>
    <lineage>
        <taxon>Eukaryota</taxon>
        <taxon>Metazoa</taxon>
        <taxon>Ecdysozoa</taxon>
        <taxon>Arthropoda</taxon>
        <taxon>Hexapoda</taxon>
        <taxon>Insecta</taxon>
        <taxon>Pterygota</taxon>
        <taxon>Neoptera</taxon>
        <taxon>Endopterygota</taxon>
        <taxon>Diptera</taxon>
        <taxon>Brachycera</taxon>
        <taxon>Stratiomyomorpha</taxon>
        <taxon>Stratiomyidae</taxon>
        <taxon>Hermetiinae</taxon>
        <taxon>Hermetia</taxon>
    </lineage>
</organism>
<dbReference type="PANTHER" id="PTHR12854:SF7">
    <property type="entry name" value="ATAXIN-2 HOMOLOG"/>
    <property type="match status" value="1"/>
</dbReference>
<feature type="compositionally biased region" description="Low complexity" evidence="3">
    <location>
        <begin position="513"/>
        <end position="524"/>
    </location>
</feature>
<sequence length="901" mass="99264">MSTKRKNRPAATRGYIHDRSQRGRTTQGIYNNSLFMHAATSIVGNLAQVQTHSGSVYEGIFRTFSPNFDVAVEYAQCVKNNQNQNSDASSIAECMIFPPVHLVSITAKNVDLDFATSGNFQTDSAISARCNGSRSEERELEPWDPTGSAINGELDLELDGNANGWDANEMFNKNEKLYGVQSTFDQSLTGYTVQIEKKDTQDYKEAEEQAEKIAKEIENQANYQERIELENGDEESRFAAVERPSDQSPDISRENTNINPSNTNMSKGSSNDKHMVPSKRKSLQSGKIRSTPPPNNNNGPIPQHNAHNSNKNNNYQSMQMQQGPTQYMISPNYPHNMHGHPTNMSQAKMNGEGNLNNTSSKSMPQRGIRQYPSQASTPNSYSDNQSMSGQMSMGKQPMHMSQNHGHIQSQHMAGGLQETQQPPPTSHMTVHSNMVNAPPNTVGNVMPAPQNQPPPQPQRPPRDPRREEQIQELRKFQQDFNLSTTNQQQHPPPMNQVKTPSVSPHPPQPSLTPPQQVQQQQLSPMQPPPPPLQQQHSQQQQHHSQPPPQHPPPQPQQHQSQSHSHQQQQQQQPQQQQTEPIAVASTPKAAPQQMQHQEQQTYTSQPPPPQPQLQQQPQQQQPPTIIQPANTGISSIPSSTTPPQQQQQQTPPQQQILNNSNSSSDPSPTAAEKPAVKPKHVLNPSAKPFTPRSPSTPNPSRPHTPQTPGPAMTPNVYAGPHMSATGGGQITYVMPQGSFQTPPHGHGGQGRLRRGPVLGASQLQVTAATGQPLLTAAGPMPTPFLQYQQAPHPSHYPSQPYQQMVRMYPEPPPQQIQFLAQTPPSTTPSPGQPHQQFHPGQQPSPAGGGPPAFGAAHQPHFPVMCLATAPPQLVPNYYQGAQTPHHGQQFQLIMQPSHPTQ</sequence>
<feature type="compositionally biased region" description="Pro residues" evidence="3">
    <location>
        <begin position="503"/>
        <end position="512"/>
    </location>
</feature>
<evidence type="ECO:0000259" key="4">
    <source>
        <dbReference type="SMART" id="SM01272"/>
    </source>
</evidence>
<evidence type="ECO:0000256" key="2">
    <source>
        <dbReference type="SAM" id="Coils"/>
    </source>
</evidence>
<evidence type="ECO:0000313" key="6">
    <source>
        <dbReference type="Proteomes" id="UP000594454"/>
    </source>
</evidence>
<feature type="compositionally biased region" description="Polar residues" evidence="3">
    <location>
        <begin position="342"/>
        <end position="363"/>
    </location>
</feature>
<feature type="compositionally biased region" description="Polar residues" evidence="3">
    <location>
        <begin position="371"/>
        <end position="411"/>
    </location>
</feature>
<feature type="domain" description="LsmAD" evidence="4">
    <location>
        <begin position="178"/>
        <end position="244"/>
    </location>
</feature>
<feature type="compositionally biased region" description="Low complexity" evidence="3">
    <location>
        <begin position="556"/>
        <end position="577"/>
    </location>
</feature>
<feature type="compositionally biased region" description="Low complexity" evidence="3">
    <location>
        <begin position="592"/>
        <end position="604"/>
    </location>
</feature>